<evidence type="ECO:0000313" key="1">
    <source>
        <dbReference type="EMBL" id="KAJ7543456.1"/>
    </source>
</evidence>
<accession>A0ACC2CN65</accession>
<dbReference type="Proteomes" id="UP001162992">
    <property type="component" value="Chromosome 9"/>
</dbReference>
<evidence type="ECO:0000313" key="2">
    <source>
        <dbReference type="Proteomes" id="UP001162992"/>
    </source>
</evidence>
<keyword evidence="2" id="KW-1185">Reference proteome</keyword>
<sequence length="795" mass="88254">MFYSQFILAKKGPLGTIWIAAHLERKLRKNQINETDISLSVDSILFPEVPIALRLSGHLLLGVVRIYARKVHYLYQDCSEALVKIKHAFHSGAVDLPPEAARAPFHAITLPETVEFDDALVIPYQEGFHGDLDLHVSERDQITLHDPLEETFFLAPHVEVDEQFEDDDFAIHKRDKDLLLTMPQREQITPMQTLEEDVLPPMAVDMELDENPDGKLEVAFPDWMDQDEHHVASLTPRAIDQTVTHVSTSANLEQEQLNVSEAEKLEAVGQALVVEKDISADDIPEVEKLRSAVEPTVDEPDGSALLHEPWIGDKSLKPTGINNGALLMEDVEIPEHNKEQAHEESYVFKDGSLSPFSGVAAPPTSDVIAVPDDDDVLASILGGTPFIKVAATPIETPLPSRESGNKRKRKQHFDTQTVIPSETMKRQNEDTDDLRRVRRKASSILFEKWKAEKEYHIKEIFAKASVFGLSPELLELYNHVTPLKEADYFSAADVPLSSPNSEPCTPQAGVDATGIVDHSAEIADVNKICGQNNVPVAEARSGLQPDVNEMEPECYPTVTMDMDVELNQKEMHEINLELTTHDLQQADSTEFAVSVGSGEVTVAHHAQESDGQLDADIATAETMLPTIAGQGEQLTKEAQTIEILQNMDSREDIGAAAVMLPSEESSEPGLNLLADSTLEDDASSDDMYGSEGSRNLKSNIMGQDYDRWSGRTRAVAQFLQEAFKARKGGVRRSMEQQSNTLSLDKVLNKKTKKQAARMFFETLVLKSQDYIEVEQDDAYGDMILSARPKLLKATF</sequence>
<protein>
    <submittedName>
        <fullName evidence="1">Uncharacterized protein</fullName>
    </submittedName>
</protein>
<reference evidence="2" key="1">
    <citation type="journal article" date="2024" name="Proc. Natl. Acad. Sci. U.S.A.">
        <title>Extraordinary preservation of gene collinearity over three hundred million years revealed in homosporous lycophytes.</title>
        <authorList>
            <person name="Li C."/>
            <person name="Wickell D."/>
            <person name="Kuo L.Y."/>
            <person name="Chen X."/>
            <person name="Nie B."/>
            <person name="Liao X."/>
            <person name="Peng D."/>
            <person name="Ji J."/>
            <person name="Jenkins J."/>
            <person name="Williams M."/>
            <person name="Shu S."/>
            <person name="Plott C."/>
            <person name="Barry K."/>
            <person name="Rajasekar S."/>
            <person name="Grimwood J."/>
            <person name="Han X."/>
            <person name="Sun S."/>
            <person name="Hou Z."/>
            <person name="He W."/>
            <person name="Dai G."/>
            <person name="Sun C."/>
            <person name="Schmutz J."/>
            <person name="Leebens-Mack J.H."/>
            <person name="Li F.W."/>
            <person name="Wang L."/>
        </authorList>
    </citation>
    <scope>NUCLEOTIDE SEQUENCE [LARGE SCALE GENOMIC DNA]</scope>
    <source>
        <strain evidence="2">cv. PW_Plant_1</strain>
    </source>
</reference>
<proteinExistence type="predicted"/>
<organism evidence="1 2">
    <name type="scientific">Diphasiastrum complanatum</name>
    <name type="common">Issler's clubmoss</name>
    <name type="synonym">Lycopodium complanatum</name>
    <dbReference type="NCBI Taxonomy" id="34168"/>
    <lineage>
        <taxon>Eukaryota</taxon>
        <taxon>Viridiplantae</taxon>
        <taxon>Streptophyta</taxon>
        <taxon>Embryophyta</taxon>
        <taxon>Tracheophyta</taxon>
        <taxon>Lycopodiopsida</taxon>
        <taxon>Lycopodiales</taxon>
        <taxon>Lycopodiaceae</taxon>
        <taxon>Lycopodioideae</taxon>
        <taxon>Diphasiastrum</taxon>
    </lineage>
</organism>
<gene>
    <name evidence="1" type="ORF">O6H91_09G039200</name>
</gene>
<name>A0ACC2CN65_DIPCM</name>
<dbReference type="EMBL" id="CM055100">
    <property type="protein sequence ID" value="KAJ7543456.1"/>
    <property type="molecule type" value="Genomic_DNA"/>
</dbReference>
<comment type="caution">
    <text evidence="1">The sequence shown here is derived from an EMBL/GenBank/DDBJ whole genome shotgun (WGS) entry which is preliminary data.</text>
</comment>